<evidence type="ECO:0000256" key="2">
    <source>
        <dbReference type="ARBA" id="ARBA00004167"/>
    </source>
</evidence>
<evidence type="ECO:0000256" key="13">
    <source>
        <dbReference type="ARBA" id="ARBA00023136"/>
    </source>
</evidence>
<dbReference type="GO" id="GO:0016020">
    <property type="term" value="C:membrane"/>
    <property type="evidence" value="ECO:0007669"/>
    <property type="project" value="UniProtKB-SubCell"/>
</dbReference>
<evidence type="ECO:0000256" key="14">
    <source>
        <dbReference type="ARBA" id="ARBA00024209"/>
    </source>
</evidence>
<comment type="caution">
    <text evidence="20">The sequence shown here is derived from an EMBL/GenBank/DDBJ whole genome shotgun (WGS) entry which is preliminary data.</text>
</comment>
<dbReference type="GO" id="GO:0061630">
    <property type="term" value="F:ubiquitin protein ligase activity"/>
    <property type="evidence" value="ECO:0007669"/>
    <property type="project" value="UniProtKB-EC"/>
</dbReference>
<evidence type="ECO:0000256" key="18">
    <source>
        <dbReference type="SAM" id="SignalP"/>
    </source>
</evidence>
<dbReference type="SMART" id="SM00184">
    <property type="entry name" value="RING"/>
    <property type="match status" value="1"/>
</dbReference>
<dbReference type="PANTHER" id="PTHR46279">
    <property type="entry name" value="RING/U-BOX SUPERFAMILY PROTEIN"/>
    <property type="match status" value="1"/>
</dbReference>
<keyword evidence="12 17" id="KW-1133">Transmembrane helix</keyword>
<evidence type="ECO:0000256" key="4">
    <source>
        <dbReference type="ARBA" id="ARBA00012483"/>
    </source>
</evidence>
<dbReference type="EMBL" id="CM031836">
    <property type="protein sequence ID" value="KAG6684811.1"/>
    <property type="molecule type" value="Genomic_DNA"/>
</dbReference>
<evidence type="ECO:0000256" key="15">
    <source>
        <dbReference type="PROSITE-ProRule" id="PRU00175"/>
    </source>
</evidence>
<keyword evidence="5" id="KW-0808">Transferase</keyword>
<keyword evidence="8 18" id="KW-0732">Signal</keyword>
<keyword evidence="10" id="KW-0833">Ubl conjugation pathway</keyword>
<dbReference type="EC" id="2.3.2.27" evidence="4"/>
<evidence type="ECO:0000256" key="17">
    <source>
        <dbReference type="SAM" id="Phobius"/>
    </source>
</evidence>
<keyword evidence="9 15" id="KW-0863">Zinc-finger</keyword>
<feature type="domain" description="RING-type" evidence="19">
    <location>
        <begin position="334"/>
        <end position="376"/>
    </location>
</feature>
<proteinExistence type="inferred from homology"/>
<feature type="signal peptide" evidence="18">
    <location>
        <begin position="1"/>
        <end position="35"/>
    </location>
</feature>
<organism evidence="20 21">
    <name type="scientific">Carya illinoinensis</name>
    <name type="common">Pecan</name>
    <dbReference type="NCBI Taxonomy" id="32201"/>
    <lineage>
        <taxon>Eukaryota</taxon>
        <taxon>Viridiplantae</taxon>
        <taxon>Streptophyta</taxon>
        <taxon>Embryophyta</taxon>
        <taxon>Tracheophyta</taxon>
        <taxon>Spermatophyta</taxon>
        <taxon>Magnoliopsida</taxon>
        <taxon>eudicotyledons</taxon>
        <taxon>Gunneridae</taxon>
        <taxon>Pentapetalae</taxon>
        <taxon>rosids</taxon>
        <taxon>fabids</taxon>
        <taxon>Fagales</taxon>
        <taxon>Juglandaceae</taxon>
        <taxon>Carya</taxon>
    </lineage>
</organism>
<evidence type="ECO:0000256" key="9">
    <source>
        <dbReference type="ARBA" id="ARBA00022771"/>
    </source>
</evidence>
<evidence type="ECO:0000256" key="11">
    <source>
        <dbReference type="ARBA" id="ARBA00022833"/>
    </source>
</evidence>
<evidence type="ECO:0000256" key="16">
    <source>
        <dbReference type="SAM" id="MobiDB-lite"/>
    </source>
</evidence>
<evidence type="ECO:0000256" key="12">
    <source>
        <dbReference type="ARBA" id="ARBA00022989"/>
    </source>
</evidence>
<dbReference type="GO" id="GO:0030247">
    <property type="term" value="F:polysaccharide binding"/>
    <property type="evidence" value="ECO:0007669"/>
    <property type="project" value="InterPro"/>
</dbReference>
<accession>A0A922DI09</accession>
<protein>
    <recommendedName>
        <fullName evidence="4">RING-type E3 ubiquitin transferase</fullName>
        <ecNumber evidence="4">2.3.2.27</ecNumber>
    </recommendedName>
</protein>
<evidence type="ECO:0000256" key="5">
    <source>
        <dbReference type="ARBA" id="ARBA00022679"/>
    </source>
</evidence>
<keyword evidence="13 17" id="KW-0472">Membrane</keyword>
<dbReference type="CDD" id="cd16461">
    <property type="entry name" value="RING-H2_EL5-like"/>
    <property type="match status" value="1"/>
</dbReference>
<dbReference type="Proteomes" id="UP000811246">
    <property type="component" value="Chromosome 12"/>
</dbReference>
<keyword evidence="6 17" id="KW-0812">Transmembrane</keyword>
<evidence type="ECO:0000256" key="6">
    <source>
        <dbReference type="ARBA" id="ARBA00022692"/>
    </source>
</evidence>
<dbReference type="Pfam" id="PF13947">
    <property type="entry name" value="GUB_WAK_bind"/>
    <property type="match status" value="1"/>
</dbReference>
<evidence type="ECO:0000256" key="8">
    <source>
        <dbReference type="ARBA" id="ARBA00022729"/>
    </source>
</evidence>
<feature type="compositionally biased region" description="Low complexity" evidence="16">
    <location>
        <begin position="382"/>
        <end position="400"/>
    </location>
</feature>
<sequence>MFRTFHSRVRMAAFQIFFSIFFFFCFFFLPQIASSATICKPSSCDSIQTPPVKFPFRLRGSQEEACGYDPGFDLSCNNQDQTILTLPSSGDFVVADIIYSIQWLYISDPEQCIFRRFLHNFSLSGSPFQLGPYPPYDLHQNATFYNCSSNVTNMHFGYRPIDCLGSDDYKVLIAGTGRVDYSPPPASCRAIGTAMVPFLQMDDSLLIRWDEPSCEICEESGGDCARLNATSPEVGCYNVESNSQTGLPRSAKYGIAVGVGVPGALCVIGLLGYLFGLVRAHTRSRRPSNTESSTSMIPQRIVFATGLDGPTIESYPKTLLGESRRLPKPNDNTCPICLSEYLPKEELRTIPECNHYFHVNCIDAWLKMNATCPICRKSPDGSALTTPWSTSSSSSSLLEV</sequence>
<feature type="transmembrane region" description="Helical" evidence="17">
    <location>
        <begin position="253"/>
        <end position="278"/>
    </location>
</feature>
<evidence type="ECO:0000256" key="1">
    <source>
        <dbReference type="ARBA" id="ARBA00000900"/>
    </source>
</evidence>
<evidence type="ECO:0000256" key="10">
    <source>
        <dbReference type="ARBA" id="ARBA00022786"/>
    </source>
</evidence>
<comment type="catalytic activity">
    <reaction evidence="1">
        <text>S-ubiquitinyl-[E2 ubiquitin-conjugating enzyme]-L-cysteine + [acceptor protein]-L-lysine = [E2 ubiquitin-conjugating enzyme]-L-cysteine + N(6)-ubiquitinyl-[acceptor protein]-L-lysine.</text>
        <dbReference type="EC" id="2.3.2.27"/>
    </reaction>
</comment>
<keyword evidence="11" id="KW-0862">Zinc</keyword>
<comment type="similarity">
    <text evidence="14">Belongs to the RING-type zinc finger family. ATL subfamily.</text>
</comment>
<dbReference type="AlphaFoldDB" id="A0A922DI09"/>
<evidence type="ECO:0000313" key="20">
    <source>
        <dbReference type="EMBL" id="KAG6684811.1"/>
    </source>
</evidence>
<dbReference type="PROSITE" id="PS50089">
    <property type="entry name" value="ZF_RING_2"/>
    <property type="match status" value="1"/>
</dbReference>
<dbReference type="InterPro" id="IPR001841">
    <property type="entry name" value="Znf_RING"/>
</dbReference>
<feature type="region of interest" description="Disordered" evidence="16">
    <location>
        <begin position="380"/>
        <end position="400"/>
    </location>
</feature>
<dbReference type="PANTHER" id="PTHR46279:SF31">
    <property type="entry name" value="RING-H2 FINGER PROTEIN ATL20-LIKE ISOFORM X1"/>
    <property type="match status" value="1"/>
</dbReference>
<evidence type="ECO:0000259" key="19">
    <source>
        <dbReference type="PROSITE" id="PS50089"/>
    </source>
</evidence>
<comment type="subcellular location">
    <subcellularLocation>
        <location evidence="2">Membrane</location>
        <topology evidence="2">Single-pass membrane protein</topology>
    </subcellularLocation>
</comment>
<name>A0A922DI09_CARIL</name>
<dbReference type="GO" id="GO:0008270">
    <property type="term" value="F:zinc ion binding"/>
    <property type="evidence" value="ECO:0007669"/>
    <property type="project" value="UniProtKB-KW"/>
</dbReference>
<dbReference type="InterPro" id="IPR025287">
    <property type="entry name" value="WAK_GUB"/>
</dbReference>
<dbReference type="InterPro" id="IPR046948">
    <property type="entry name" value="ATL20-22-like"/>
</dbReference>
<evidence type="ECO:0000256" key="7">
    <source>
        <dbReference type="ARBA" id="ARBA00022723"/>
    </source>
</evidence>
<dbReference type="Pfam" id="PF13639">
    <property type="entry name" value="zf-RING_2"/>
    <property type="match status" value="1"/>
</dbReference>
<feature type="chain" id="PRO_5037345753" description="RING-type E3 ubiquitin transferase" evidence="18">
    <location>
        <begin position="36"/>
        <end position="400"/>
    </location>
</feature>
<comment type="pathway">
    <text evidence="3">Protein modification; protein ubiquitination.</text>
</comment>
<gene>
    <name evidence="20" type="ORF">I3842_12G081700</name>
</gene>
<evidence type="ECO:0000256" key="3">
    <source>
        <dbReference type="ARBA" id="ARBA00004906"/>
    </source>
</evidence>
<reference evidence="20" key="1">
    <citation type="submission" date="2021-01" db="EMBL/GenBank/DDBJ databases">
        <authorList>
            <person name="Lovell J.T."/>
            <person name="Bentley N."/>
            <person name="Bhattarai G."/>
            <person name="Jenkins J.W."/>
            <person name="Sreedasyam A."/>
            <person name="Alarcon Y."/>
            <person name="Bock C."/>
            <person name="Boston L."/>
            <person name="Carlson J."/>
            <person name="Cervantes K."/>
            <person name="Clermont K."/>
            <person name="Krom N."/>
            <person name="Kubenka K."/>
            <person name="Mamidi S."/>
            <person name="Mattison C."/>
            <person name="Monteros M."/>
            <person name="Pisani C."/>
            <person name="Plott C."/>
            <person name="Rajasekar S."/>
            <person name="Rhein H.S."/>
            <person name="Rohla C."/>
            <person name="Song M."/>
            <person name="Hilaire R.S."/>
            <person name="Shu S."/>
            <person name="Wells L."/>
            <person name="Wang X."/>
            <person name="Webber J."/>
            <person name="Heerema R.J."/>
            <person name="Klein P."/>
            <person name="Conner P."/>
            <person name="Grauke L."/>
            <person name="Grimwood J."/>
            <person name="Schmutz J."/>
            <person name="Randall J.J."/>
        </authorList>
    </citation>
    <scope>NUCLEOTIDE SEQUENCE</scope>
    <source>
        <tissue evidence="20">Leaf</tissue>
    </source>
</reference>
<evidence type="ECO:0000313" key="21">
    <source>
        <dbReference type="Proteomes" id="UP000811246"/>
    </source>
</evidence>
<keyword evidence="7" id="KW-0479">Metal-binding</keyword>